<dbReference type="InterPro" id="IPR013324">
    <property type="entry name" value="RNA_pol_sigma_r3/r4-like"/>
</dbReference>
<dbReference type="Gene3D" id="1.10.10.10">
    <property type="entry name" value="Winged helix-like DNA-binding domain superfamily/Winged helix DNA-binding domain"/>
    <property type="match status" value="1"/>
</dbReference>
<dbReference type="SUPFAM" id="SSF88659">
    <property type="entry name" value="Sigma3 and sigma4 domains of RNA polymerase sigma factors"/>
    <property type="match status" value="1"/>
</dbReference>
<dbReference type="Proteomes" id="UP001596512">
    <property type="component" value="Unassembled WGS sequence"/>
</dbReference>
<organism evidence="1 2">
    <name type="scientific">Actinokineospora soli</name>
    <dbReference type="NCBI Taxonomy" id="1048753"/>
    <lineage>
        <taxon>Bacteria</taxon>
        <taxon>Bacillati</taxon>
        <taxon>Actinomycetota</taxon>
        <taxon>Actinomycetes</taxon>
        <taxon>Pseudonocardiales</taxon>
        <taxon>Pseudonocardiaceae</taxon>
        <taxon>Actinokineospora</taxon>
    </lineage>
</organism>
<protein>
    <recommendedName>
        <fullName evidence="3">Sigma-70, region 4</fullName>
    </recommendedName>
</protein>
<name>A0ABW2TLB8_9PSEU</name>
<comment type="caution">
    <text evidence="1">The sequence shown here is derived from an EMBL/GenBank/DDBJ whole genome shotgun (WGS) entry which is preliminary data.</text>
</comment>
<evidence type="ECO:0008006" key="3">
    <source>
        <dbReference type="Google" id="ProtNLM"/>
    </source>
</evidence>
<proteinExistence type="predicted"/>
<keyword evidence="2" id="KW-1185">Reference proteome</keyword>
<sequence>MADQTDHRAEPVLPTRWTTALWLVDVHGVQPREAASLLGMSTPAVTALLTRARHALREQVLADHGRTTEH</sequence>
<gene>
    <name evidence="1" type="ORF">ACFQV2_14375</name>
</gene>
<evidence type="ECO:0000313" key="2">
    <source>
        <dbReference type="Proteomes" id="UP001596512"/>
    </source>
</evidence>
<reference evidence="2" key="1">
    <citation type="journal article" date="2019" name="Int. J. Syst. Evol. Microbiol.">
        <title>The Global Catalogue of Microorganisms (GCM) 10K type strain sequencing project: providing services to taxonomists for standard genome sequencing and annotation.</title>
        <authorList>
            <consortium name="The Broad Institute Genomics Platform"/>
            <consortium name="The Broad Institute Genome Sequencing Center for Infectious Disease"/>
            <person name="Wu L."/>
            <person name="Ma J."/>
        </authorList>
    </citation>
    <scope>NUCLEOTIDE SEQUENCE [LARGE SCALE GENOMIC DNA]</scope>
    <source>
        <strain evidence="2">JCM 17695</strain>
    </source>
</reference>
<evidence type="ECO:0000313" key="1">
    <source>
        <dbReference type="EMBL" id="MFC7614535.1"/>
    </source>
</evidence>
<accession>A0ABW2TLB8</accession>
<dbReference type="InterPro" id="IPR036388">
    <property type="entry name" value="WH-like_DNA-bd_sf"/>
</dbReference>
<dbReference type="EMBL" id="JBHTEY010000004">
    <property type="protein sequence ID" value="MFC7614535.1"/>
    <property type="molecule type" value="Genomic_DNA"/>
</dbReference>